<dbReference type="Proteomes" id="UP000095347">
    <property type="component" value="Unassembled WGS sequence"/>
</dbReference>
<keyword evidence="3" id="KW-1185">Reference proteome</keyword>
<evidence type="ECO:0000313" key="2">
    <source>
        <dbReference type="EMBL" id="OEJ68116.1"/>
    </source>
</evidence>
<protein>
    <recommendedName>
        <fullName evidence="1">Transposase DDE domain-containing protein</fullName>
    </recommendedName>
</protein>
<name>A0A1E5Q9D8_9PROT</name>
<feature type="domain" description="Transposase DDE" evidence="1">
    <location>
        <begin position="73"/>
        <end position="130"/>
    </location>
</feature>
<accession>A0A1E5Q9D8</accession>
<dbReference type="EMBL" id="MCGG01000017">
    <property type="protein sequence ID" value="OEJ68116.1"/>
    <property type="molecule type" value="Genomic_DNA"/>
</dbReference>
<dbReference type="PANTHER" id="PTHR33803:SF3">
    <property type="entry name" value="BLL1974 PROTEIN"/>
    <property type="match status" value="1"/>
</dbReference>
<dbReference type="Pfam" id="PF13751">
    <property type="entry name" value="DDE_Tnp_1_6"/>
    <property type="match status" value="1"/>
</dbReference>
<dbReference type="AlphaFoldDB" id="A0A1E5Q9D8"/>
<evidence type="ECO:0000259" key="1">
    <source>
        <dbReference type="Pfam" id="PF13751"/>
    </source>
</evidence>
<gene>
    <name evidence="2" type="ORF">BEN30_07655</name>
</gene>
<dbReference type="InterPro" id="IPR025668">
    <property type="entry name" value="Tnp_DDE_dom"/>
</dbReference>
<dbReference type="STRING" id="28181.BEN30_07655"/>
<reference evidence="3" key="1">
    <citation type="submission" date="2016-07" db="EMBL/GenBank/DDBJ databases">
        <authorList>
            <person name="Florea S."/>
            <person name="Webb J.S."/>
            <person name="Jaromczyk J."/>
            <person name="Schardl C.L."/>
        </authorList>
    </citation>
    <scope>NUCLEOTIDE SEQUENCE [LARGE SCALE GENOMIC DNA]</scope>
    <source>
        <strain evidence="3">MV-1</strain>
    </source>
</reference>
<sequence length="170" mass="19290">MKPKKPRRRDADLFRERLDAIIDMKHHLIRLAGMSDTVAQAAQMTGVDPERIYADRGYRGHNYEGEASVMLSGHKRGLSPQMKRELKRRSAIEATIGHMKTDGRLDRNFLKGQTGDAINALLVAAGHNMRLILNALAFWLAWIMSVTEKTVKIVKTDTSRLMIRYQTSMA</sequence>
<organism evidence="2 3">
    <name type="scientific">Magnetovibrio blakemorei</name>
    <dbReference type="NCBI Taxonomy" id="28181"/>
    <lineage>
        <taxon>Bacteria</taxon>
        <taxon>Pseudomonadati</taxon>
        <taxon>Pseudomonadota</taxon>
        <taxon>Alphaproteobacteria</taxon>
        <taxon>Rhodospirillales</taxon>
        <taxon>Magnetovibrionaceae</taxon>
        <taxon>Magnetovibrio</taxon>
    </lineage>
</organism>
<evidence type="ECO:0000313" key="3">
    <source>
        <dbReference type="Proteomes" id="UP000095347"/>
    </source>
</evidence>
<dbReference type="PANTHER" id="PTHR33803">
    <property type="entry name" value="IS1478 TRANSPOSASE"/>
    <property type="match status" value="1"/>
</dbReference>
<proteinExistence type="predicted"/>
<comment type="caution">
    <text evidence="2">The sequence shown here is derived from an EMBL/GenBank/DDBJ whole genome shotgun (WGS) entry which is preliminary data.</text>
</comment>